<evidence type="ECO:0000313" key="2">
    <source>
        <dbReference type="Proteomes" id="UP000095287"/>
    </source>
</evidence>
<reference evidence="3" key="1">
    <citation type="submission" date="2016-11" db="UniProtKB">
        <authorList>
            <consortium name="WormBaseParasite"/>
        </authorList>
    </citation>
    <scope>IDENTIFICATION</scope>
</reference>
<feature type="compositionally biased region" description="Polar residues" evidence="1">
    <location>
        <begin position="11"/>
        <end position="22"/>
    </location>
</feature>
<evidence type="ECO:0000256" key="1">
    <source>
        <dbReference type="SAM" id="MobiDB-lite"/>
    </source>
</evidence>
<dbReference type="AlphaFoldDB" id="A0A1I7Y4A6"/>
<accession>A0A1I7Y4A6</accession>
<protein>
    <submittedName>
        <fullName evidence="3">GCM domain-containing protein</fullName>
    </submittedName>
</protein>
<proteinExistence type="predicted"/>
<feature type="compositionally biased region" description="Basic residues" evidence="1">
    <location>
        <begin position="36"/>
        <end position="46"/>
    </location>
</feature>
<feature type="compositionally biased region" description="Basic and acidic residues" evidence="1">
    <location>
        <begin position="24"/>
        <end position="35"/>
    </location>
</feature>
<dbReference type="Proteomes" id="UP000095287">
    <property type="component" value="Unplaced"/>
</dbReference>
<dbReference type="WBParaSite" id="L893_g12591.t1">
    <property type="protein sequence ID" value="L893_g12591.t1"/>
    <property type="gene ID" value="L893_g12591"/>
</dbReference>
<keyword evidence="2" id="KW-1185">Reference proteome</keyword>
<organism evidence="2 3">
    <name type="scientific">Steinernema glaseri</name>
    <dbReference type="NCBI Taxonomy" id="37863"/>
    <lineage>
        <taxon>Eukaryota</taxon>
        <taxon>Metazoa</taxon>
        <taxon>Ecdysozoa</taxon>
        <taxon>Nematoda</taxon>
        <taxon>Chromadorea</taxon>
        <taxon>Rhabditida</taxon>
        <taxon>Tylenchina</taxon>
        <taxon>Panagrolaimomorpha</taxon>
        <taxon>Strongyloidoidea</taxon>
        <taxon>Steinernematidae</taxon>
        <taxon>Steinernema</taxon>
    </lineage>
</organism>
<name>A0A1I7Y4A6_9BILA</name>
<evidence type="ECO:0000313" key="3">
    <source>
        <dbReference type="WBParaSite" id="L893_g12591.t1"/>
    </source>
</evidence>
<sequence>ADKAQRPEAFQNRNISTATFSGHNLRDHGQADGKLHPHAKPQQHPKRHQLLDVLGQATGQAAYAPKNHAPLKDGFASVLVCQHARNGSSQKHA</sequence>
<feature type="region of interest" description="Disordered" evidence="1">
    <location>
        <begin position="1"/>
        <end position="46"/>
    </location>
</feature>